<sequence>MFLTKRFYFILASLTLLAGFGYVFPQLFMGAKILLFIFAAMVVVDAVMLYHRRGITAKRTCSERFSNGDKNVVKISLESKYSFPVWLTVIDEAPEVFQRRDISYKSHLTAMGKNTIRYTLRPMKRGVYSFGKIRCFTRTSIGLVERRYTLDDAKDVKVYPSYMMLNRYELLAISNNLTEMGIKRIRRAGNNTEFEQIKDYVKGDEYRSINWKASARRNQLMVNVYRDERSQQIFSVIDKGRVMQQSFRGMTLLDYSINASLVLSYVAMRRDDKAGLITFADKMDTFVAPSKQTGQMQLLLESLYAQETKFGESDFSGLCANVHKQVSKRSLFVIYTNFSGMTALNRQLAYLKLLSQWHRVLVVFFEDAEMNDYIRSPKHSTEEYYQHIIAEKFANEKRLIVSTLRQHGIYSVLTTPDKLSIDVINKYLEMKQRQILT</sequence>
<name>A0A096BBN6_9BACT</name>
<evidence type="ECO:0000313" key="3">
    <source>
        <dbReference type="EMBL" id="KGF56515.1"/>
    </source>
</evidence>
<dbReference type="Proteomes" id="UP000029578">
    <property type="component" value="Unassembled WGS sequence"/>
</dbReference>
<keyword evidence="1" id="KW-1133">Transmembrane helix</keyword>
<reference evidence="3 4" key="1">
    <citation type="submission" date="2014-07" db="EMBL/GenBank/DDBJ databases">
        <authorList>
            <person name="McCorrison J."/>
            <person name="Sanka R."/>
            <person name="Torralba M."/>
            <person name="Gillis M."/>
            <person name="Haft D.H."/>
            <person name="Methe B."/>
            <person name="Sutton G."/>
            <person name="Nelson K.E."/>
        </authorList>
    </citation>
    <scope>NUCLEOTIDE SEQUENCE [LARGE SCALE GENOMIC DNA]</scope>
    <source>
        <strain evidence="3 4">DNF00666</strain>
    </source>
</reference>
<feature type="domain" description="DUF58" evidence="2">
    <location>
        <begin position="197"/>
        <end position="363"/>
    </location>
</feature>
<dbReference type="Pfam" id="PF01882">
    <property type="entry name" value="DUF58"/>
    <property type="match status" value="1"/>
</dbReference>
<comment type="caution">
    <text evidence="3">The sequence shown here is derived from an EMBL/GenBank/DDBJ whole genome shotgun (WGS) entry which is preliminary data.</text>
</comment>
<dbReference type="AlphaFoldDB" id="A0A096BBN6"/>
<accession>A0A096BBN6</accession>
<feature type="transmembrane region" description="Helical" evidence="1">
    <location>
        <begin position="7"/>
        <end position="24"/>
    </location>
</feature>
<evidence type="ECO:0000313" key="4">
    <source>
        <dbReference type="Proteomes" id="UP000029578"/>
    </source>
</evidence>
<gene>
    <name evidence="3" type="ORF">HMPREF0661_01010</name>
</gene>
<feature type="transmembrane region" description="Helical" evidence="1">
    <location>
        <begin position="30"/>
        <end position="50"/>
    </location>
</feature>
<dbReference type="PANTHER" id="PTHR33608">
    <property type="entry name" value="BLL2464 PROTEIN"/>
    <property type="match status" value="1"/>
</dbReference>
<keyword evidence="1" id="KW-0812">Transmembrane</keyword>
<evidence type="ECO:0000256" key="1">
    <source>
        <dbReference type="SAM" id="Phobius"/>
    </source>
</evidence>
<dbReference type="RefSeq" id="WP_036861654.1">
    <property type="nucleotide sequence ID" value="NZ_JRNS01000075.1"/>
</dbReference>
<dbReference type="InterPro" id="IPR002881">
    <property type="entry name" value="DUF58"/>
</dbReference>
<proteinExistence type="predicted"/>
<keyword evidence="1" id="KW-0472">Membrane</keyword>
<dbReference type="EMBL" id="JRNS01000075">
    <property type="protein sequence ID" value="KGF56515.1"/>
    <property type="molecule type" value="Genomic_DNA"/>
</dbReference>
<organism evidence="3 4">
    <name type="scientific">Prevotella melaninogenica DNF00666</name>
    <dbReference type="NCBI Taxonomy" id="1401073"/>
    <lineage>
        <taxon>Bacteria</taxon>
        <taxon>Pseudomonadati</taxon>
        <taxon>Bacteroidota</taxon>
        <taxon>Bacteroidia</taxon>
        <taxon>Bacteroidales</taxon>
        <taxon>Prevotellaceae</taxon>
        <taxon>Prevotella</taxon>
    </lineage>
</organism>
<protein>
    <recommendedName>
        <fullName evidence="2">DUF58 domain-containing protein</fullName>
    </recommendedName>
</protein>
<dbReference type="PANTHER" id="PTHR33608:SF3">
    <property type="entry name" value="SLR2013 PROTEIN"/>
    <property type="match status" value="1"/>
</dbReference>
<evidence type="ECO:0000259" key="2">
    <source>
        <dbReference type="Pfam" id="PF01882"/>
    </source>
</evidence>